<dbReference type="Pfam" id="PF00920">
    <property type="entry name" value="ILVD_EDD_N"/>
    <property type="match status" value="1"/>
</dbReference>
<dbReference type="InterPro" id="IPR052352">
    <property type="entry name" value="Sugar_Degrad_Dehydratases"/>
</dbReference>
<dbReference type="NCBIfam" id="NF009559">
    <property type="entry name" value="PRK13016.1"/>
    <property type="match status" value="1"/>
</dbReference>
<dbReference type="NCBIfam" id="NF009560">
    <property type="entry name" value="PRK13017.1"/>
    <property type="match status" value="1"/>
</dbReference>
<evidence type="ECO:0000259" key="6">
    <source>
        <dbReference type="Pfam" id="PF00920"/>
    </source>
</evidence>
<evidence type="ECO:0000256" key="3">
    <source>
        <dbReference type="ARBA" id="ARBA00023004"/>
    </source>
</evidence>
<reference evidence="8" key="1">
    <citation type="submission" date="2016-07" db="EMBL/GenBank/DDBJ databases">
        <title>Microvirga ossetica sp. nov. a new species of rhizobia isolated from root nodules of the legume species Vicia alpestris Steven originated from North Ossetia region in the Caucasus.</title>
        <authorList>
            <person name="Safronova V.I."/>
            <person name="Kuznetsova I.G."/>
            <person name="Sazanova A.L."/>
            <person name="Belimov A."/>
            <person name="Andronov E."/>
            <person name="Osledkin Y.S."/>
            <person name="Onishchuk O.P."/>
            <person name="Kurchak O.N."/>
            <person name="Shaposhnikov A.I."/>
            <person name="Willems A."/>
            <person name="Tikhonovich I.A."/>
        </authorList>
    </citation>
    <scope>NUCLEOTIDE SEQUENCE [LARGE SCALE GENOMIC DNA]</scope>
    <source>
        <strain evidence="8">V5/3M</strain>
        <plasmid evidence="8">unnamed2</plasmid>
    </source>
</reference>
<feature type="domain" description="Dihydroxy-acid/6-phosphogluconate dehydratase C-terminal" evidence="7">
    <location>
        <begin position="363"/>
        <end position="557"/>
    </location>
</feature>
<protein>
    <submittedName>
        <fullName evidence="8">Dihydroxy-acid dehydratase</fullName>
    </submittedName>
</protein>
<dbReference type="GO" id="GO:0016836">
    <property type="term" value="F:hydro-lyase activity"/>
    <property type="evidence" value="ECO:0007669"/>
    <property type="project" value="UniProtKB-ARBA"/>
</dbReference>
<keyword evidence="2" id="KW-0479">Metal-binding</keyword>
<evidence type="ECO:0000256" key="4">
    <source>
        <dbReference type="ARBA" id="ARBA00023014"/>
    </source>
</evidence>
<dbReference type="PANTHER" id="PTHR43183">
    <property type="entry name" value="HYPOTHETICAL DIHYDROXYACID DEHYDRATASE (EUROFUNG)-RELATED"/>
    <property type="match status" value="1"/>
</dbReference>
<name>A0A1B2EVR8_9HYPH</name>
<dbReference type="InterPro" id="IPR037237">
    <property type="entry name" value="IlvD/EDD_N"/>
</dbReference>
<dbReference type="AlphaFoldDB" id="A0A1B2EVR8"/>
<dbReference type="OrthoDB" id="7793094at2"/>
<dbReference type="FunFam" id="3.50.30.80:FF:000001">
    <property type="entry name" value="Dihydroxy-acid dehydratase"/>
    <property type="match status" value="1"/>
</dbReference>
<dbReference type="PANTHER" id="PTHR43183:SF2">
    <property type="entry name" value="DIHYDROXY-ACID DEHYDRATASE"/>
    <property type="match status" value="1"/>
</dbReference>
<dbReference type="Gene3D" id="3.50.30.80">
    <property type="entry name" value="IlvD/EDD C-terminal domain-like"/>
    <property type="match status" value="1"/>
</dbReference>
<dbReference type="InterPro" id="IPR056740">
    <property type="entry name" value="ILV_EDD_C"/>
</dbReference>
<dbReference type="SUPFAM" id="SSF52016">
    <property type="entry name" value="LeuD/IlvD-like"/>
    <property type="match status" value="1"/>
</dbReference>
<keyword evidence="8" id="KW-0614">Plasmid</keyword>
<gene>
    <name evidence="8" type="ORF">BB934_37935</name>
</gene>
<sequence>MKRIEVSDLRSQRWFDAPGIRSFNVRTRALQMGYSRRDFEKKPVIAILNTWSDFAQCHSHFKQRVEEVKRGVLQAGGLPMELPAMSLSETMVKPTTMLYRNFLAMEAEELIWSHPVDGVVLMGGCDKTTPGLIMGAASAGLPAIFVPAGPMLTGRYRGRPLGSGSDNWKFWDERRAGTISEHQWHDMEASLARSPGHCMTMGTASTMTSAAEALGLTLPGAASIPAVDSAHARMASDCGRRIVELVWEDVRPQSIATRASFLNAVAVVMALGGSTNAVIHLIAMAGRFGVPLTLRDFDEVSRVTPVLANLRPSGAHLMEDFYYAGGLRGIMSRMTDRLDLSCLTVSGLSLGETLMGAEVFDDDVIRPLDRPVASEGGIAILTGSLAPDGAVIKHSAASPNLSRHQGRAVVFEDRDDLARRIDDEALEVDETSVLVMKNGGAVGAPGLPEWGALPIPKKLLAKGVRDMVRISDARMSGTSFGTCILHVSPEAARGGPLALVQDGDLIELDIPARRIELCVDADELARRRDAWTPPAPFFSRGYGRLFAEHVTSADQGCDFDFLHAGTATPEPKIY</sequence>
<dbReference type="NCBIfam" id="NF004784">
    <property type="entry name" value="PRK06131.1"/>
    <property type="match status" value="1"/>
</dbReference>
<dbReference type="SUPFAM" id="SSF143975">
    <property type="entry name" value="IlvD/EDD N-terminal domain-like"/>
    <property type="match status" value="1"/>
</dbReference>
<organism evidence="8">
    <name type="scientific">Microvirga ossetica</name>
    <dbReference type="NCBI Taxonomy" id="1882682"/>
    <lineage>
        <taxon>Bacteria</taxon>
        <taxon>Pseudomonadati</taxon>
        <taxon>Pseudomonadota</taxon>
        <taxon>Alphaproteobacteria</taxon>
        <taxon>Hyphomicrobiales</taxon>
        <taxon>Methylobacteriaceae</taxon>
        <taxon>Microvirga</taxon>
    </lineage>
</organism>
<keyword evidence="5" id="KW-0456">Lyase</keyword>
<proteinExistence type="inferred from homology"/>
<dbReference type="GO" id="GO:0046872">
    <property type="term" value="F:metal ion binding"/>
    <property type="evidence" value="ECO:0007669"/>
    <property type="project" value="UniProtKB-KW"/>
</dbReference>
<dbReference type="Pfam" id="PF24877">
    <property type="entry name" value="ILV_EDD_C"/>
    <property type="match status" value="1"/>
</dbReference>
<feature type="domain" description="Dihydroxy-acid/6-phosphogluconate dehydratase N-terminal" evidence="6">
    <location>
        <begin position="42"/>
        <end position="352"/>
    </location>
</feature>
<keyword evidence="4" id="KW-0411">Iron-sulfur</keyword>
<evidence type="ECO:0000256" key="5">
    <source>
        <dbReference type="ARBA" id="ARBA00023239"/>
    </source>
</evidence>
<dbReference type="GO" id="GO:0051536">
    <property type="term" value="F:iron-sulfur cluster binding"/>
    <property type="evidence" value="ECO:0007669"/>
    <property type="project" value="UniProtKB-KW"/>
</dbReference>
<comment type="similarity">
    <text evidence="1">Belongs to the IlvD/Edd family.</text>
</comment>
<accession>A0A1B2EVR8</accession>
<dbReference type="RefSeq" id="WP_099514975.1">
    <property type="nucleotide sequence ID" value="NZ_CP016619.1"/>
</dbReference>
<dbReference type="KEGG" id="moc:BB934_37935"/>
<dbReference type="InterPro" id="IPR042096">
    <property type="entry name" value="Dihydro-acid_dehy_C"/>
</dbReference>
<evidence type="ECO:0000256" key="1">
    <source>
        <dbReference type="ARBA" id="ARBA00006486"/>
    </source>
</evidence>
<evidence type="ECO:0000256" key="2">
    <source>
        <dbReference type="ARBA" id="ARBA00022723"/>
    </source>
</evidence>
<dbReference type="EMBL" id="CP016619">
    <property type="protein sequence ID" value="ANY84044.1"/>
    <property type="molecule type" value="Genomic_DNA"/>
</dbReference>
<dbReference type="InterPro" id="IPR000581">
    <property type="entry name" value="ILV_EDD_N"/>
</dbReference>
<evidence type="ECO:0000259" key="7">
    <source>
        <dbReference type="Pfam" id="PF24877"/>
    </source>
</evidence>
<geneLocation type="plasmid" evidence="8">
    <name>unnamed2</name>
</geneLocation>
<evidence type="ECO:0000313" key="8">
    <source>
        <dbReference type="EMBL" id="ANY84044.1"/>
    </source>
</evidence>
<keyword evidence="3" id="KW-0408">Iron</keyword>
<dbReference type="PROSITE" id="PS00886">
    <property type="entry name" value="ILVD_EDD_1"/>
    <property type="match status" value="1"/>
</dbReference>
<dbReference type="InterPro" id="IPR020558">
    <property type="entry name" value="DiOHA_6PGluconate_deHydtase_CS"/>
</dbReference>